<evidence type="ECO:0000259" key="2">
    <source>
        <dbReference type="Pfam" id="PF04909"/>
    </source>
</evidence>
<evidence type="ECO:0000313" key="3">
    <source>
        <dbReference type="EMBL" id="PZW39294.1"/>
    </source>
</evidence>
<dbReference type="EMBL" id="QKYU01000030">
    <property type="protein sequence ID" value="PZW39294.1"/>
    <property type="molecule type" value="Genomic_DNA"/>
</dbReference>
<accession>A0A2W7HXT9</accession>
<gene>
    <name evidence="3" type="ORF">C8P66_13029</name>
</gene>
<dbReference type="InterPro" id="IPR006680">
    <property type="entry name" value="Amidohydro-rel"/>
</dbReference>
<dbReference type="Pfam" id="PF04909">
    <property type="entry name" value="Amidohydro_2"/>
    <property type="match status" value="1"/>
</dbReference>
<comment type="similarity">
    <text evidence="1">Belongs to the metallo-dependent hydrolases superfamily.</text>
</comment>
<name>A0A2W7HXT9_9PROT</name>
<evidence type="ECO:0000256" key="1">
    <source>
        <dbReference type="ARBA" id="ARBA00038310"/>
    </source>
</evidence>
<dbReference type="PANTHER" id="PTHR43569:SF1">
    <property type="entry name" value="BLL3371 PROTEIN"/>
    <property type="match status" value="1"/>
</dbReference>
<dbReference type="AlphaFoldDB" id="A0A2W7HXT9"/>
<dbReference type="GO" id="GO:0016787">
    <property type="term" value="F:hydrolase activity"/>
    <property type="evidence" value="ECO:0007669"/>
    <property type="project" value="UniProtKB-KW"/>
</dbReference>
<evidence type="ECO:0000313" key="4">
    <source>
        <dbReference type="Proteomes" id="UP000249688"/>
    </source>
</evidence>
<comment type="caution">
    <text evidence="3">The sequence shown here is derived from an EMBL/GenBank/DDBJ whole genome shotgun (WGS) entry which is preliminary data.</text>
</comment>
<proteinExistence type="inferred from homology"/>
<dbReference type="RefSeq" id="WP_111400121.1">
    <property type="nucleotide sequence ID" value="NZ_QKYU01000030.1"/>
</dbReference>
<protein>
    <submittedName>
        <fullName evidence="3">Putative TIM-barrel fold metal-dependent hydrolase</fullName>
    </submittedName>
</protein>
<dbReference type="PANTHER" id="PTHR43569">
    <property type="entry name" value="AMIDOHYDROLASE"/>
    <property type="match status" value="1"/>
</dbReference>
<dbReference type="Proteomes" id="UP000249688">
    <property type="component" value="Unassembled WGS sequence"/>
</dbReference>
<dbReference type="OrthoDB" id="7183088at2"/>
<keyword evidence="3" id="KW-0378">Hydrolase</keyword>
<dbReference type="Gene3D" id="3.20.20.140">
    <property type="entry name" value="Metal-dependent hydrolases"/>
    <property type="match status" value="1"/>
</dbReference>
<dbReference type="InterPro" id="IPR052350">
    <property type="entry name" value="Metallo-dep_Lactonases"/>
</dbReference>
<feature type="domain" description="Amidohydrolase-related" evidence="2">
    <location>
        <begin position="37"/>
        <end position="347"/>
    </location>
</feature>
<sequence length="353" mass="38305">MSAPPEPLLNASRQIAIREAWLERHQEPILQPALPIVDPHHHMWDRADERYLLDDLMRDTASGHNIRATVFVQCNSRYDQDAPPERRSLGETRFIASIAQASAADLASPTRACAGIIGMVDLTLGDRVTPLLEAHAAIAGGRFRGVRNRTAWDPSPEVRSNLESPPPGPLANPAFHQGAARLVALGLTLDVWAYHPQLPQVLALARAVPALTIVVNHCGGPLGIGPFAGRRAEVFATWRLAMAALASCPNVVVKLGGLAMEVIGFDFHRQPEPPDSLALAAAWRPYVEACIEMFGAGRCMFESNFPVDKGMCSYAVLWNAFKRLAAGAGEAETAALFHGTATRVYRLQNARPL</sequence>
<dbReference type="SUPFAM" id="SSF51556">
    <property type="entry name" value="Metallo-dependent hydrolases"/>
    <property type="match status" value="1"/>
</dbReference>
<organism evidence="3 4">
    <name type="scientific">Humitalea rosea</name>
    <dbReference type="NCBI Taxonomy" id="990373"/>
    <lineage>
        <taxon>Bacteria</taxon>
        <taxon>Pseudomonadati</taxon>
        <taxon>Pseudomonadota</taxon>
        <taxon>Alphaproteobacteria</taxon>
        <taxon>Acetobacterales</taxon>
        <taxon>Roseomonadaceae</taxon>
        <taxon>Humitalea</taxon>
    </lineage>
</organism>
<keyword evidence="4" id="KW-1185">Reference proteome</keyword>
<reference evidence="3 4" key="1">
    <citation type="submission" date="2018-06" db="EMBL/GenBank/DDBJ databases">
        <title>Genomic Encyclopedia of Archaeal and Bacterial Type Strains, Phase II (KMG-II): from individual species to whole genera.</title>
        <authorList>
            <person name="Goeker M."/>
        </authorList>
    </citation>
    <scope>NUCLEOTIDE SEQUENCE [LARGE SCALE GENOMIC DNA]</scope>
    <source>
        <strain evidence="3 4">DSM 24525</strain>
    </source>
</reference>
<dbReference type="InterPro" id="IPR032466">
    <property type="entry name" value="Metal_Hydrolase"/>
</dbReference>